<dbReference type="AlphaFoldDB" id="A0A8C4RTT6"/>
<sequence length="151" mass="18210">STYKSNFFYKCSCIEFFYLAELIQHFISTETNNISKRYFWINESLTWSRAQNYCRVNYTDLVSIKNETENQEIMKNAKNFPFWIGLFNNPWKWSDGGNSKFQNWRDEQPDNFHQLEKCVAFSQSNWNDDQCSSQNYFLCYNSKSSILLYCM</sequence>
<dbReference type="PANTHER" id="PTHR45784:SF3">
    <property type="entry name" value="C-TYPE LECTIN DOMAIN FAMILY 4 MEMBER K-LIKE-RELATED"/>
    <property type="match status" value="1"/>
</dbReference>
<organism evidence="3 4">
    <name type="scientific">Erpetoichthys calabaricus</name>
    <name type="common">Rope fish</name>
    <name type="synonym">Calamoichthys calabaricus</name>
    <dbReference type="NCBI Taxonomy" id="27687"/>
    <lineage>
        <taxon>Eukaryota</taxon>
        <taxon>Metazoa</taxon>
        <taxon>Chordata</taxon>
        <taxon>Craniata</taxon>
        <taxon>Vertebrata</taxon>
        <taxon>Euteleostomi</taxon>
        <taxon>Actinopterygii</taxon>
        <taxon>Polypteriformes</taxon>
        <taxon>Polypteridae</taxon>
        <taxon>Erpetoichthys</taxon>
    </lineage>
</organism>
<dbReference type="PROSITE" id="PS50041">
    <property type="entry name" value="C_TYPE_LECTIN_2"/>
    <property type="match status" value="1"/>
</dbReference>
<dbReference type="InterPro" id="IPR001304">
    <property type="entry name" value="C-type_lectin-like"/>
</dbReference>
<feature type="domain" description="C-type lectin" evidence="2">
    <location>
        <begin position="38"/>
        <end position="140"/>
    </location>
</feature>
<dbReference type="PROSITE" id="PS00615">
    <property type="entry name" value="C_TYPE_LECTIN_1"/>
    <property type="match status" value="1"/>
</dbReference>
<proteinExistence type="predicted"/>
<dbReference type="SMART" id="SM00034">
    <property type="entry name" value="CLECT"/>
    <property type="match status" value="1"/>
</dbReference>
<dbReference type="InterPro" id="IPR016187">
    <property type="entry name" value="CTDL_fold"/>
</dbReference>
<reference evidence="3" key="3">
    <citation type="submission" date="2025-09" db="UniProtKB">
        <authorList>
            <consortium name="Ensembl"/>
        </authorList>
    </citation>
    <scope>IDENTIFICATION</scope>
</reference>
<evidence type="ECO:0000313" key="4">
    <source>
        <dbReference type="Proteomes" id="UP000694620"/>
    </source>
</evidence>
<dbReference type="InterPro" id="IPR018378">
    <property type="entry name" value="C-type_lectin_CS"/>
</dbReference>
<dbReference type="SUPFAM" id="SSF56436">
    <property type="entry name" value="C-type lectin-like"/>
    <property type="match status" value="1"/>
</dbReference>
<dbReference type="GeneTree" id="ENSGT00940000163911"/>
<dbReference type="Gene3D" id="3.10.100.10">
    <property type="entry name" value="Mannose-Binding Protein A, subunit A"/>
    <property type="match status" value="1"/>
</dbReference>
<dbReference type="PANTHER" id="PTHR45784">
    <property type="entry name" value="C-TYPE LECTIN DOMAIN FAMILY 20 MEMBER A-RELATED"/>
    <property type="match status" value="1"/>
</dbReference>
<dbReference type="Ensembl" id="ENSECRT00000006763.1">
    <property type="protein sequence ID" value="ENSECRP00000006656.1"/>
    <property type="gene ID" value="ENSECRG00000004443.1"/>
</dbReference>
<keyword evidence="4" id="KW-1185">Reference proteome</keyword>
<dbReference type="Pfam" id="PF00059">
    <property type="entry name" value="Lectin_C"/>
    <property type="match status" value="1"/>
</dbReference>
<evidence type="ECO:0000256" key="1">
    <source>
        <dbReference type="ARBA" id="ARBA00023157"/>
    </source>
</evidence>
<dbReference type="Proteomes" id="UP000694620">
    <property type="component" value="Chromosome 1"/>
</dbReference>
<dbReference type="InterPro" id="IPR016186">
    <property type="entry name" value="C-type_lectin-like/link_sf"/>
</dbReference>
<evidence type="ECO:0000259" key="2">
    <source>
        <dbReference type="PROSITE" id="PS50041"/>
    </source>
</evidence>
<protein>
    <recommendedName>
        <fullName evidence="2">C-type lectin domain-containing protein</fullName>
    </recommendedName>
</protein>
<name>A0A8C4RTT6_ERPCA</name>
<reference evidence="3" key="1">
    <citation type="submission" date="2021-06" db="EMBL/GenBank/DDBJ databases">
        <authorList>
            <consortium name="Wellcome Sanger Institute Data Sharing"/>
        </authorList>
    </citation>
    <scope>NUCLEOTIDE SEQUENCE [LARGE SCALE GENOMIC DNA]</scope>
</reference>
<evidence type="ECO:0000313" key="3">
    <source>
        <dbReference type="Ensembl" id="ENSECRP00000006656.1"/>
    </source>
</evidence>
<keyword evidence="1" id="KW-1015">Disulfide bond</keyword>
<reference evidence="3" key="2">
    <citation type="submission" date="2025-08" db="UniProtKB">
        <authorList>
            <consortium name="Ensembl"/>
        </authorList>
    </citation>
    <scope>IDENTIFICATION</scope>
</reference>
<accession>A0A8C4RTT6</accession>